<organism evidence="2 3">
    <name type="scientific">Trichoderma ghanense</name>
    <dbReference type="NCBI Taxonomy" id="65468"/>
    <lineage>
        <taxon>Eukaryota</taxon>
        <taxon>Fungi</taxon>
        <taxon>Dikarya</taxon>
        <taxon>Ascomycota</taxon>
        <taxon>Pezizomycotina</taxon>
        <taxon>Sordariomycetes</taxon>
        <taxon>Hypocreomycetidae</taxon>
        <taxon>Hypocreales</taxon>
        <taxon>Hypocreaceae</taxon>
        <taxon>Trichoderma</taxon>
    </lineage>
</organism>
<sequence length="749" mass="86071">MIESRKRLEKAGFHPRVTARPLKELEQESISQLRKKIHRPSRRTFRERQRRKLDIADVSTTGRRVRSGRLRSNAARNAMSSSGPLTRGPWYLTERLEKIASEAVNKTLSPEADTNGRREQLTMESLMNHSQMGANMLNHVFAHGHKVVMNLAMTSSKMFKLVTENANQWDFSSSSYKAKSPSTVFVAMLPTQYTHEIKDVLSKYSFPVNSDKWVAMRQKLESQGHRDGQKMRAIGAEHEFFQKARRFRRQCLRSNGPYWVTEDTEIDPRTTRSAVEWWHDNKEAINIMGSLKALKTMWSANQFEGSGNKQYQMPLSIAMDSLQKLMTEMHTVSTYIEVVHLHDVPLVDRRMLAAMMRGMPHVVRVGVYRCPLIHFGDVIPILDLIHEINTGRREKEMPAIKGFDFYPNFEDGMPYQHQNAATYGLTWGPLAMDLGQRGFYGILLKAVMKAKAMDLGQLFEKDGALMDWLAKVPNVPLGPYCFLDALYRYLEVDDEDPDRDEKRTQATYDLLKPIRIAVETNLGQDWPVYYTKQMGRKYFCSSCGYETFRELFPSHAKYLPRIRRTCCACILQRDLDDEKDHCKAWKLNLLDIVCPLWGLVHLEFNKEAPLYGNGAGLIRLKSTEAERDPHLAPEVQELTLIRDNKCPSDSLVGLPTLESIAKGTIIPSLWKEAVALGFRYDLQRRGILELRHRYSRQWNGVPAFPPTREDGGAPDHEDELQPTDEDGDLSFFDHRKALVVANSMRLSGW</sequence>
<protein>
    <submittedName>
        <fullName evidence="2">Uncharacterized protein</fullName>
    </submittedName>
</protein>
<reference evidence="2 3" key="1">
    <citation type="submission" date="2018-01" db="EMBL/GenBank/DDBJ databases">
        <title>Genome characterization of the sugarcane-associated fungus Trichoderma ghanense CCMA-1212 and their application in lignocelulose bioconversion.</title>
        <authorList>
            <person name="Steindorff A.S."/>
            <person name="Mendes T.D."/>
            <person name="Vilela E.S.D."/>
            <person name="Rodrigues D.S."/>
            <person name="Formighieri E.F."/>
            <person name="Melo I.S."/>
            <person name="Favaro L.C.L."/>
        </authorList>
    </citation>
    <scope>NUCLEOTIDE SEQUENCE [LARGE SCALE GENOMIC DNA]</scope>
    <source>
        <strain evidence="2 3">CCMA-1212</strain>
    </source>
</reference>
<dbReference type="RefSeq" id="XP_073562743.1">
    <property type="nucleotide sequence ID" value="XM_073698257.1"/>
</dbReference>
<evidence type="ECO:0000313" key="3">
    <source>
        <dbReference type="Proteomes" id="UP001642720"/>
    </source>
</evidence>
<comment type="caution">
    <text evidence="2">The sequence shown here is derived from an EMBL/GenBank/DDBJ whole genome shotgun (WGS) entry which is preliminary data.</text>
</comment>
<evidence type="ECO:0000256" key="1">
    <source>
        <dbReference type="SAM" id="MobiDB-lite"/>
    </source>
</evidence>
<proteinExistence type="predicted"/>
<feature type="compositionally biased region" description="Acidic residues" evidence="1">
    <location>
        <begin position="716"/>
        <end position="726"/>
    </location>
</feature>
<keyword evidence="3" id="KW-1185">Reference proteome</keyword>
<evidence type="ECO:0000313" key="2">
    <source>
        <dbReference type="EMBL" id="TFB06542.1"/>
    </source>
</evidence>
<gene>
    <name evidence="2" type="ORF">CCMA1212_000800</name>
</gene>
<feature type="region of interest" description="Disordered" evidence="1">
    <location>
        <begin position="701"/>
        <end position="726"/>
    </location>
</feature>
<dbReference type="EMBL" id="PPTA01000001">
    <property type="protein sequence ID" value="TFB06542.1"/>
    <property type="molecule type" value="Genomic_DNA"/>
</dbReference>
<dbReference type="Proteomes" id="UP001642720">
    <property type="component" value="Unassembled WGS sequence"/>
</dbReference>
<name>A0ABY2HG73_9HYPO</name>
<accession>A0ABY2HG73</accession>
<dbReference type="GeneID" id="300572707"/>